<evidence type="ECO:0000313" key="15">
    <source>
        <dbReference type="Proteomes" id="UP000239757"/>
    </source>
</evidence>
<feature type="chain" id="PRO_5015148053" description="Polygalacturonase" evidence="13">
    <location>
        <begin position="24"/>
        <end position="426"/>
    </location>
</feature>
<evidence type="ECO:0000256" key="11">
    <source>
        <dbReference type="ARBA" id="ARBA00070098"/>
    </source>
</evidence>
<dbReference type="PANTHER" id="PTHR31375">
    <property type="match status" value="1"/>
</dbReference>
<comment type="catalytic activity">
    <reaction evidence="9">
        <text>(1,4-alpha-D-galacturonosyl)n+m + H2O = (1,4-alpha-D-galacturonosyl)n + (1,4-alpha-D-galacturonosyl)m.</text>
        <dbReference type="EC" id="3.2.1.15"/>
    </reaction>
</comment>
<evidence type="ECO:0000256" key="3">
    <source>
        <dbReference type="ARBA" id="ARBA00012736"/>
    </source>
</evidence>
<comment type="subcellular location">
    <subcellularLocation>
        <location evidence="1">Secreted</location>
        <location evidence="1">Cell wall</location>
    </subcellularLocation>
</comment>
<sequence>MAFVSKARISLILLLCLVNRNGCERTGPFNPAEALVKAKNAAAGKLGPDVKTFNVLDYGAKANGKTDSSINFIRTFKAACNFRGNAMMVIPKGDFLIGPIIFQGPCFNPSSLIIQANGIVKAQADLSYFTGGADDTDWITFQSINGLILSGTGTFHGQGAKAWKYNDCAQKSHCVRLAANFKFNKVNDAIINGINSIDPKGFHIMVTVCRNFRLLNLKLQAPRDSPNTDGIHISKSNVVKIAHCVIGTGDDCVSMIHGSIDISVNKVICGPGHGFSVGSLGHYDDEADVNKIVVTNSSLTDTTNGVRIKTYKTDSPSKASSIFFTDLIMNRVKNPIIIDQEYGNRRSTQTSKVSICDVRFVNIKGTSISKVAVQFLCSKSNPCEGIQMNNIDLQYVGPPRDQQPFESNCTNAKVSYVGLQNPPPCR</sequence>
<organism evidence="14 15">
    <name type="scientific">Gossypium barbadense</name>
    <name type="common">Sea Island cotton</name>
    <name type="synonym">Hibiscus barbadensis</name>
    <dbReference type="NCBI Taxonomy" id="3634"/>
    <lineage>
        <taxon>Eukaryota</taxon>
        <taxon>Viridiplantae</taxon>
        <taxon>Streptophyta</taxon>
        <taxon>Embryophyta</taxon>
        <taxon>Tracheophyta</taxon>
        <taxon>Spermatophyta</taxon>
        <taxon>Magnoliopsida</taxon>
        <taxon>eudicotyledons</taxon>
        <taxon>Gunneridae</taxon>
        <taxon>Pentapetalae</taxon>
        <taxon>rosids</taxon>
        <taxon>malvids</taxon>
        <taxon>Malvales</taxon>
        <taxon>Malvaceae</taxon>
        <taxon>Malvoideae</taxon>
        <taxon>Gossypium</taxon>
    </lineage>
</organism>
<dbReference type="InterPro" id="IPR000743">
    <property type="entry name" value="Glyco_hydro_28"/>
</dbReference>
<dbReference type="Gene3D" id="2.160.20.10">
    <property type="entry name" value="Single-stranded right-handed beta-helix, Pectin lyase-like"/>
    <property type="match status" value="1"/>
</dbReference>
<evidence type="ECO:0000256" key="12">
    <source>
        <dbReference type="RuleBase" id="RU361169"/>
    </source>
</evidence>
<keyword evidence="5" id="KW-0964">Secreted</keyword>
<name>A0A2P5YMF8_GOSBA</name>
<evidence type="ECO:0000256" key="7">
    <source>
        <dbReference type="ARBA" id="ARBA00023295"/>
    </source>
</evidence>
<feature type="signal peptide" evidence="13">
    <location>
        <begin position="1"/>
        <end position="23"/>
    </location>
</feature>
<keyword evidence="13" id="KW-0732">Signal</keyword>
<keyword evidence="8" id="KW-0961">Cell wall biogenesis/degradation</keyword>
<dbReference type="Proteomes" id="UP000239757">
    <property type="component" value="Unassembled WGS sequence"/>
</dbReference>
<dbReference type="AlphaFoldDB" id="A0A2P5YMF8"/>
<dbReference type="OrthoDB" id="187139at2759"/>
<dbReference type="EMBL" id="KZ662998">
    <property type="protein sequence ID" value="PPS16763.1"/>
    <property type="molecule type" value="Genomic_DNA"/>
</dbReference>
<dbReference type="GO" id="GO:0005975">
    <property type="term" value="P:carbohydrate metabolic process"/>
    <property type="evidence" value="ECO:0007669"/>
    <property type="project" value="InterPro"/>
</dbReference>
<dbReference type="InterPro" id="IPR012334">
    <property type="entry name" value="Pectin_lyas_fold"/>
</dbReference>
<keyword evidence="6 12" id="KW-0378">Hydrolase</keyword>
<gene>
    <name evidence="14" type="ORF">GOBAR_AA03768</name>
</gene>
<dbReference type="Pfam" id="PF00295">
    <property type="entry name" value="Glyco_hydro_28"/>
    <property type="match status" value="1"/>
</dbReference>
<dbReference type="EC" id="3.2.1.15" evidence="3"/>
<reference evidence="14 15" key="1">
    <citation type="submission" date="2015-01" db="EMBL/GenBank/DDBJ databases">
        <title>Genome of allotetraploid Gossypium barbadense reveals genomic plasticity and fiber elongation in cotton evolution.</title>
        <authorList>
            <person name="Chen X."/>
            <person name="Liu X."/>
            <person name="Zhao B."/>
            <person name="Zheng H."/>
            <person name="Hu Y."/>
            <person name="Lu G."/>
            <person name="Yang C."/>
            <person name="Chen J."/>
            <person name="Shan C."/>
            <person name="Zhang L."/>
            <person name="Zhou Y."/>
            <person name="Wang L."/>
            <person name="Guo W."/>
            <person name="Bai Y."/>
            <person name="Ruan J."/>
            <person name="Shangguan X."/>
            <person name="Mao Y."/>
            <person name="Jiang J."/>
            <person name="Zhu Y."/>
            <person name="Lei J."/>
            <person name="Kang H."/>
            <person name="Chen S."/>
            <person name="He X."/>
            <person name="Wang R."/>
            <person name="Wang Y."/>
            <person name="Chen J."/>
            <person name="Wang L."/>
            <person name="Yu S."/>
            <person name="Wang B."/>
            <person name="Wei J."/>
            <person name="Song S."/>
            <person name="Lu X."/>
            <person name="Gao Z."/>
            <person name="Gu W."/>
            <person name="Deng X."/>
            <person name="Ma D."/>
            <person name="Wang S."/>
            <person name="Liang W."/>
            <person name="Fang L."/>
            <person name="Cai C."/>
            <person name="Zhu X."/>
            <person name="Zhou B."/>
            <person name="Zhang Y."/>
            <person name="Chen Z."/>
            <person name="Xu S."/>
            <person name="Zhu R."/>
            <person name="Wang S."/>
            <person name="Zhang T."/>
            <person name="Zhao G."/>
        </authorList>
    </citation>
    <scope>NUCLEOTIDE SEQUENCE [LARGE SCALE GENOMIC DNA]</scope>
    <source>
        <strain evidence="15">cv. Xinhai21</strain>
        <tissue evidence="14">Leaf</tissue>
    </source>
</reference>
<dbReference type="FunFam" id="2.160.20.10:FF:000004">
    <property type="entry name" value="Pectin lyase-like superfamily protein"/>
    <property type="match status" value="1"/>
</dbReference>
<evidence type="ECO:0000256" key="1">
    <source>
        <dbReference type="ARBA" id="ARBA00004191"/>
    </source>
</evidence>
<dbReference type="GO" id="GO:0071555">
    <property type="term" value="P:cell wall organization"/>
    <property type="evidence" value="ECO:0007669"/>
    <property type="project" value="UniProtKB-KW"/>
</dbReference>
<dbReference type="InterPro" id="IPR011050">
    <property type="entry name" value="Pectin_lyase_fold/virulence"/>
</dbReference>
<comment type="function">
    <text evidence="10">May function in the depolymerization of the pectin in its walls during pollen tube elongation, or in that of the pistil during pollination.</text>
</comment>
<evidence type="ECO:0000256" key="4">
    <source>
        <dbReference type="ARBA" id="ARBA00022512"/>
    </source>
</evidence>
<evidence type="ECO:0000256" key="6">
    <source>
        <dbReference type="ARBA" id="ARBA00022801"/>
    </source>
</evidence>
<evidence type="ECO:0000256" key="8">
    <source>
        <dbReference type="ARBA" id="ARBA00023316"/>
    </source>
</evidence>
<evidence type="ECO:0000313" key="14">
    <source>
        <dbReference type="EMBL" id="PPS16763.1"/>
    </source>
</evidence>
<evidence type="ECO:0000256" key="5">
    <source>
        <dbReference type="ARBA" id="ARBA00022525"/>
    </source>
</evidence>
<accession>A0A2P5YMF8</accession>
<evidence type="ECO:0000256" key="13">
    <source>
        <dbReference type="SAM" id="SignalP"/>
    </source>
</evidence>
<dbReference type="GO" id="GO:0004650">
    <property type="term" value="F:polygalacturonase activity"/>
    <property type="evidence" value="ECO:0007669"/>
    <property type="project" value="UniProtKB-EC"/>
</dbReference>
<evidence type="ECO:0000256" key="9">
    <source>
        <dbReference type="ARBA" id="ARBA00034074"/>
    </source>
</evidence>
<dbReference type="SUPFAM" id="SSF51126">
    <property type="entry name" value="Pectin lyase-like"/>
    <property type="match status" value="1"/>
</dbReference>
<proteinExistence type="inferred from homology"/>
<evidence type="ECO:0000256" key="10">
    <source>
        <dbReference type="ARBA" id="ARBA00060133"/>
    </source>
</evidence>
<keyword evidence="4" id="KW-0134">Cell wall</keyword>
<evidence type="ECO:0000256" key="2">
    <source>
        <dbReference type="ARBA" id="ARBA00008834"/>
    </source>
</evidence>
<comment type="similarity">
    <text evidence="2 12">Belongs to the glycosyl hydrolase 28 family.</text>
</comment>
<protein>
    <recommendedName>
        <fullName evidence="11">Polygalacturonase</fullName>
        <ecNumber evidence="3">3.2.1.15</ecNumber>
    </recommendedName>
</protein>
<keyword evidence="7 12" id="KW-0326">Glycosidase</keyword>